<protein>
    <recommendedName>
        <fullName evidence="4">Fibronectin type-III domain-containing protein</fullName>
    </recommendedName>
</protein>
<feature type="signal peptide" evidence="1">
    <location>
        <begin position="1"/>
        <end position="26"/>
    </location>
</feature>
<keyword evidence="1" id="KW-0732">Signal</keyword>
<dbReference type="AlphaFoldDB" id="A0A7W8G8B5"/>
<dbReference type="RefSeq" id="WP_184658292.1">
    <property type="nucleotide sequence ID" value="NZ_CP031518.1"/>
</dbReference>
<name>A0A7W8G8B5_9SPIR</name>
<evidence type="ECO:0000256" key="1">
    <source>
        <dbReference type="SAM" id="SignalP"/>
    </source>
</evidence>
<accession>A0A7W8G8B5</accession>
<proteinExistence type="predicted"/>
<comment type="caution">
    <text evidence="2">The sequence shown here is derived from an EMBL/GenBank/DDBJ whole genome shotgun (WGS) entry which is preliminary data.</text>
</comment>
<dbReference type="Gene3D" id="2.60.40.10">
    <property type="entry name" value="Immunoglobulins"/>
    <property type="match status" value="1"/>
</dbReference>
<evidence type="ECO:0000313" key="2">
    <source>
        <dbReference type="EMBL" id="MBB5225729.1"/>
    </source>
</evidence>
<feature type="chain" id="PRO_5031077099" description="Fibronectin type-III domain-containing protein" evidence="1">
    <location>
        <begin position="27"/>
        <end position="315"/>
    </location>
</feature>
<evidence type="ECO:0000313" key="3">
    <source>
        <dbReference type="Proteomes" id="UP000518887"/>
    </source>
</evidence>
<dbReference type="EMBL" id="JACHFQ010000003">
    <property type="protein sequence ID" value="MBB5225729.1"/>
    <property type="molecule type" value="Genomic_DNA"/>
</dbReference>
<dbReference type="InterPro" id="IPR013783">
    <property type="entry name" value="Ig-like_fold"/>
</dbReference>
<dbReference type="Proteomes" id="UP000518887">
    <property type="component" value="Unassembled WGS sequence"/>
</dbReference>
<reference evidence="2 3" key="1">
    <citation type="submission" date="2020-08" db="EMBL/GenBank/DDBJ databases">
        <title>Genomic Encyclopedia of Type Strains, Phase IV (KMG-IV): sequencing the most valuable type-strain genomes for metagenomic binning, comparative biology and taxonomic classification.</title>
        <authorList>
            <person name="Goeker M."/>
        </authorList>
    </citation>
    <scope>NUCLEOTIDE SEQUENCE [LARGE SCALE GENOMIC DNA]</scope>
    <source>
        <strain evidence="2 3">DSM 103462</strain>
    </source>
</reference>
<gene>
    <name evidence="2" type="ORF">HNP76_001086</name>
</gene>
<organism evidence="2 3">
    <name type="scientific">Treponema ruminis</name>
    <dbReference type="NCBI Taxonomy" id="744515"/>
    <lineage>
        <taxon>Bacteria</taxon>
        <taxon>Pseudomonadati</taxon>
        <taxon>Spirochaetota</taxon>
        <taxon>Spirochaetia</taxon>
        <taxon>Spirochaetales</taxon>
        <taxon>Treponemataceae</taxon>
        <taxon>Treponema</taxon>
    </lineage>
</organism>
<sequence>MRLFSIRQVRLFFLTFLMICGTFARAQRITNHPVCTAITAQKAGVNKIQLSWNLPSDFNAASIAIFRSTSQIQQKSFISAEKPVAEVPAHTTSYTDNLKHFGDYFYALIARDRNGNLFNMLLPTVNATVKPVSLLPPDDYYEIASTEADEQYVPGFLRELPLPYLDLISDLDIKATPMTAKAKKAGRELAGKYAVKKPKQLNPYVFEEDMVLSPEGDDFFLFESLKKYFIKKDYKGSVNDLRSFLGITRDPYVTTRAVFYLAQSQYYCRNYRKALELFLFVEDELPELSKKWIDSTLDFYQIPQEEKIISSSSRG</sequence>
<evidence type="ECO:0008006" key="4">
    <source>
        <dbReference type="Google" id="ProtNLM"/>
    </source>
</evidence>
<keyword evidence="3" id="KW-1185">Reference proteome</keyword>